<feature type="compositionally biased region" description="Gly residues" evidence="1">
    <location>
        <begin position="75"/>
        <end position="87"/>
    </location>
</feature>
<reference evidence="3" key="1">
    <citation type="submission" date="2017-02" db="UniProtKB">
        <authorList>
            <consortium name="WormBaseParasite"/>
        </authorList>
    </citation>
    <scope>IDENTIFICATION</scope>
</reference>
<evidence type="ECO:0000313" key="3">
    <source>
        <dbReference type="WBParaSite" id="PTRK_0001671300.1"/>
    </source>
</evidence>
<keyword evidence="2" id="KW-1185">Reference proteome</keyword>
<feature type="compositionally biased region" description="Basic residues" evidence="1">
    <location>
        <begin position="104"/>
        <end position="125"/>
    </location>
</feature>
<evidence type="ECO:0000256" key="1">
    <source>
        <dbReference type="SAM" id="MobiDB-lite"/>
    </source>
</evidence>
<accession>A0A0N5A4T2</accession>
<name>A0A0N5A4T2_PARTI</name>
<dbReference type="AlphaFoldDB" id="A0A0N5A4T2"/>
<sequence length="209" mass="21792">MLRLDLYVGRAAPCGVPPADRHEGLRPGRVRLGLHPGQPGGFDAGPDRVAGDLLRRALGRRPARRRPSLWTRQGRGPGLPGAGGHGAGVRRLHRLGGGAAHLRPAPRHLGRLGRRRGRPVHRRHGGPGVDADAGDEEDRLPGRGGRPRPLRRRPGRQRRGADRGGLGRLPQGAGAGRGGGPGGRGLAGLGRDQSAEGRGRPPAGSGRLG</sequence>
<dbReference type="Proteomes" id="UP000038045">
    <property type="component" value="Unplaced"/>
</dbReference>
<feature type="region of interest" description="Disordered" evidence="1">
    <location>
        <begin position="58"/>
        <end position="209"/>
    </location>
</feature>
<feature type="compositionally biased region" description="Gly residues" evidence="1">
    <location>
        <begin position="163"/>
        <end position="188"/>
    </location>
</feature>
<proteinExistence type="predicted"/>
<dbReference type="WBParaSite" id="PTRK_0001671300.1">
    <property type="protein sequence ID" value="PTRK_0001671300.1"/>
    <property type="gene ID" value="PTRK_0001671300"/>
</dbReference>
<protein>
    <submittedName>
        <fullName evidence="3">Integral membrane protein</fullName>
    </submittedName>
</protein>
<feature type="compositionally biased region" description="Basic residues" evidence="1">
    <location>
        <begin position="145"/>
        <end position="158"/>
    </location>
</feature>
<evidence type="ECO:0000313" key="2">
    <source>
        <dbReference type="Proteomes" id="UP000038045"/>
    </source>
</evidence>
<organism evidence="2 3">
    <name type="scientific">Parastrongyloides trichosuri</name>
    <name type="common">Possum-specific nematode worm</name>
    <dbReference type="NCBI Taxonomy" id="131310"/>
    <lineage>
        <taxon>Eukaryota</taxon>
        <taxon>Metazoa</taxon>
        <taxon>Ecdysozoa</taxon>
        <taxon>Nematoda</taxon>
        <taxon>Chromadorea</taxon>
        <taxon>Rhabditida</taxon>
        <taxon>Tylenchina</taxon>
        <taxon>Panagrolaimomorpha</taxon>
        <taxon>Strongyloidoidea</taxon>
        <taxon>Strongyloididae</taxon>
        <taxon>Parastrongyloides</taxon>
    </lineage>
</organism>
<feature type="compositionally biased region" description="Basic residues" evidence="1">
    <location>
        <begin position="58"/>
        <end position="67"/>
    </location>
</feature>